<dbReference type="InterPro" id="IPR050469">
    <property type="entry name" value="Diguanylate_Cyclase"/>
</dbReference>
<evidence type="ECO:0000256" key="4">
    <source>
        <dbReference type="SAM" id="Phobius"/>
    </source>
</evidence>
<feature type="compositionally biased region" description="Basic and acidic residues" evidence="3">
    <location>
        <begin position="388"/>
        <end position="399"/>
    </location>
</feature>
<keyword evidence="7" id="KW-1185">Reference proteome</keyword>
<evidence type="ECO:0000313" key="6">
    <source>
        <dbReference type="EMBL" id="GLQ54480.1"/>
    </source>
</evidence>
<dbReference type="InterPro" id="IPR043128">
    <property type="entry name" value="Rev_trsase/Diguanyl_cyclase"/>
</dbReference>
<dbReference type="InterPro" id="IPR000160">
    <property type="entry name" value="GGDEF_dom"/>
</dbReference>
<name>A0ABQ5W3I1_9HYPH</name>
<keyword evidence="4" id="KW-0812">Transmembrane</keyword>
<keyword evidence="4" id="KW-0472">Membrane</keyword>
<feature type="region of interest" description="Disordered" evidence="3">
    <location>
        <begin position="373"/>
        <end position="399"/>
    </location>
</feature>
<evidence type="ECO:0000256" key="1">
    <source>
        <dbReference type="ARBA" id="ARBA00012528"/>
    </source>
</evidence>
<dbReference type="PANTHER" id="PTHR45138">
    <property type="entry name" value="REGULATORY COMPONENTS OF SENSORY TRANSDUCTION SYSTEM"/>
    <property type="match status" value="1"/>
</dbReference>
<dbReference type="PROSITE" id="PS50887">
    <property type="entry name" value="GGDEF"/>
    <property type="match status" value="1"/>
</dbReference>
<feature type="domain" description="GGDEF" evidence="5">
    <location>
        <begin position="252"/>
        <end position="383"/>
    </location>
</feature>
<dbReference type="EMBL" id="BSNS01000007">
    <property type="protein sequence ID" value="GLQ54480.1"/>
    <property type="molecule type" value="Genomic_DNA"/>
</dbReference>
<feature type="transmembrane region" description="Helical" evidence="4">
    <location>
        <begin position="6"/>
        <end position="28"/>
    </location>
</feature>
<feature type="transmembrane region" description="Helical" evidence="4">
    <location>
        <begin position="185"/>
        <end position="211"/>
    </location>
</feature>
<keyword evidence="4" id="KW-1133">Transmembrane helix</keyword>
<feature type="transmembrane region" description="Helical" evidence="4">
    <location>
        <begin position="147"/>
        <end position="165"/>
    </location>
</feature>
<accession>A0ABQ5W3I1</accession>
<evidence type="ECO:0000256" key="2">
    <source>
        <dbReference type="ARBA" id="ARBA00034247"/>
    </source>
</evidence>
<feature type="transmembrane region" description="Helical" evidence="4">
    <location>
        <begin position="63"/>
        <end position="84"/>
    </location>
</feature>
<evidence type="ECO:0000259" key="5">
    <source>
        <dbReference type="PROSITE" id="PS50887"/>
    </source>
</evidence>
<dbReference type="SMART" id="SM00267">
    <property type="entry name" value="GGDEF"/>
    <property type="match status" value="1"/>
</dbReference>
<gene>
    <name evidence="6" type="ORF">GCM10010862_17390</name>
</gene>
<organism evidence="6 7">
    <name type="scientific">Devosia nitrariae</name>
    <dbReference type="NCBI Taxonomy" id="2071872"/>
    <lineage>
        <taxon>Bacteria</taxon>
        <taxon>Pseudomonadati</taxon>
        <taxon>Pseudomonadota</taxon>
        <taxon>Alphaproteobacteria</taxon>
        <taxon>Hyphomicrobiales</taxon>
        <taxon>Devosiaceae</taxon>
        <taxon>Devosia</taxon>
    </lineage>
</organism>
<dbReference type="Gene3D" id="3.30.70.270">
    <property type="match status" value="1"/>
</dbReference>
<dbReference type="EC" id="2.7.7.65" evidence="1"/>
<dbReference type="Pfam" id="PF00990">
    <property type="entry name" value="GGDEF"/>
    <property type="match status" value="1"/>
</dbReference>
<protein>
    <recommendedName>
        <fullName evidence="1">diguanylate cyclase</fullName>
        <ecNumber evidence="1">2.7.7.65</ecNumber>
    </recommendedName>
</protein>
<dbReference type="CDD" id="cd01949">
    <property type="entry name" value="GGDEF"/>
    <property type="match status" value="1"/>
</dbReference>
<comment type="catalytic activity">
    <reaction evidence="2">
        <text>2 GTP = 3',3'-c-di-GMP + 2 diphosphate</text>
        <dbReference type="Rhea" id="RHEA:24898"/>
        <dbReference type="ChEBI" id="CHEBI:33019"/>
        <dbReference type="ChEBI" id="CHEBI:37565"/>
        <dbReference type="ChEBI" id="CHEBI:58805"/>
        <dbReference type="EC" id="2.7.7.65"/>
    </reaction>
</comment>
<dbReference type="Proteomes" id="UP001156691">
    <property type="component" value="Unassembled WGS sequence"/>
</dbReference>
<comment type="caution">
    <text evidence="6">The sequence shown here is derived from an EMBL/GenBank/DDBJ whole genome shotgun (WGS) entry which is preliminary data.</text>
</comment>
<dbReference type="SUPFAM" id="SSF55073">
    <property type="entry name" value="Nucleotide cyclase"/>
    <property type="match status" value="1"/>
</dbReference>
<reference evidence="7" key="1">
    <citation type="journal article" date="2019" name="Int. J. Syst. Evol. Microbiol.">
        <title>The Global Catalogue of Microorganisms (GCM) 10K type strain sequencing project: providing services to taxonomists for standard genome sequencing and annotation.</title>
        <authorList>
            <consortium name="The Broad Institute Genomics Platform"/>
            <consortium name="The Broad Institute Genome Sequencing Center for Infectious Disease"/>
            <person name="Wu L."/>
            <person name="Ma J."/>
        </authorList>
    </citation>
    <scope>NUCLEOTIDE SEQUENCE [LARGE SCALE GENOMIC DNA]</scope>
    <source>
        <strain evidence="7">NBRC 112416</strain>
    </source>
</reference>
<dbReference type="NCBIfam" id="TIGR00254">
    <property type="entry name" value="GGDEF"/>
    <property type="match status" value="1"/>
</dbReference>
<sequence length="399" mass="43197">MSAATFVLTINLFIAAIFAVSFGVVAAYQKTSDAARWQSAAYGLGVFNVVLEFILPFQEDPRLVGIAIFLDFLLATLLIVVGLARHYRQPVPWRVLGGILAVSTVTILVIIDWPRGSFARMVLYQAPYAAVMTVGAWVILRHKAKRALDLILGGLFILSALQFLAKPLLAAAIGSGASPQDYINSTYAAISQTAGAFLLIANGLLILLILVRNLMEEMTARSETDKLSGLFNRRGFDDRVGPGIATLRRTGMPGTMIIADLDNFKAINDTHGHECGDAVIVAFARLLKESAGEHFIVGRLGGEEFGVFMPGVEASGARLLAENVRTRFAALVFPFSASLRTTVSMGVSQIEPGDSHSDALRRADGALYQAKREGRNRVQVASYSDDVMPEHPMERLASR</sequence>
<evidence type="ECO:0000256" key="3">
    <source>
        <dbReference type="SAM" id="MobiDB-lite"/>
    </source>
</evidence>
<dbReference type="RefSeq" id="WP_284339912.1">
    <property type="nucleotide sequence ID" value="NZ_BSNS01000007.1"/>
</dbReference>
<proteinExistence type="predicted"/>
<feature type="transmembrane region" description="Helical" evidence="4">
    <location>
        <begin position="91"/>
        <end position="111"/>
    </location>
</feature>
<feature type="transmembrane region" description="Helical" evidence="4">
    <location>
        <begin position="123"/>
        <end position="140"/>
    </location>
</feature>
<evidence type="ECO:0000313" key="7">
    <source>
        <dbReference type="Proteomes" id="UP001156691"/>
    </source>
</evidence>
<dbReference type="InterPro" id="IPR029787">
    <property type="entry name" value="Nucleotide_cyclase"/>
</dbReference>
<feature type="transmembrane region" description="Helical" evidence="4">
    <location>
        <begin position="40"/>
        <end position="57"/>
    </location>
</feature>
<dbReference type="PANTHER" id="PTHR45138:SF9">
    <property type="entry name" value="DIGUANYLATE CYCLASE DGCM-RELATED"/>
    <property type="match status" value="1"/>
</dbReference>